<proteinExistence type="predicted"/>
<accession>A0ACC0ZC60</accession>
<sequence length="141" mass="16252">MQMISANCKNFSMLKVMLPFDLEFATTLFIYLPGLKVLSLRSAMVDKNALTIILKLMDGLEKLNLSHCRLIEVPRTPGPVALFREMDNSIIAKASHLKEFCYCQELSCSICLFEHTDENFLKWYAYDEGLWREDEITSLAF</sequence>
<reference evidence="2" key="1">
    <citation type="journal article" date="2023" name="G3 (Bethesda)">
        <title>Genome assembly and association tests identify interacting loci associated with vigor, precocity, and sex in interspecific pistachio rootstocks.</title>
        <authorList>
            <person name="Palmer W."/>
            <person name="Jacygrad E."/>
            <person name="Sagayaradj S."/>
            <person name="Cavanaugh K."/>
            <person name="Han R."/>
            <person name="Bertier L."/>
            <person name="Beede B."/>
            <person name="Kafkas S."/>
            <person name="Golino D."/>
            <person name="Preece J."/>
            <person name="Michelmore R."/>
        </authorList>
    </citation>
    <scope>NUCLEOTIDE SEQUENCE [LARGE SCALE GENOMIC DNA]</scope>
</reference>
<protein>
    <submittedName>
        <fullName evidence="1">Uncharacterized protein</fullName>
    </submittedName>
</protein>
<comment type="caution">
    <text evidence="1">The sequence shown here is derived from an EMBL/GenBank/DDBJ whole genome shotgun (WGS) entry which is preliminary data.</text>
</comment>
<name>A0ACC0ZC60_9ROSI</name>
<evidence type="ECO:0000313" key="2">
    <source>
        <dbReference type="Proteomes" id="UP001163603"/>
    </source>
</evidence>
<dbReference type="Proteomes" id="UP001163603">
    <property type="component" value="Chromosome 2"/>
</dbReference>
<dbReference type="EMBL" id="CM047737">
    <property type="protein sequence ID" value="KAJ0048726.1"/>
    <property type="molecule type" value="Genomic_DNA"/>
</dbReference>
<evidence type="ECO:0000313" key="1">
    <source>
        <dbReference type="EMBL" id="KAJ0048726.1"/>
    </source>
</evidence>
<keyword evidence="2" id="KW-1185">Reference proteome</keyword>
<organism evidence="1 2">
    <name type="scientific">Pistacia integerrima</name>
    <dbReference type="NCBI Taxonomy" id="434235"/>
    <lineage>
        <taxon>Eukaryota</taxon>
        <taxon>Viridiplantae</taxon>
        <taxon>Streptophyta</taxon>
        <taxon>Embryophyta</taxon>
        <taxon>Tracheophyta</taxon>
        <taxon>Spermatophyta</taxon>
        <taxon>Magnoliopsida</taxon>
        <taxon>eudicotyledons</taxon>
        <taxon>Gunneridae</taxon>
        <taxon>Pentapetalae</taxon>
        <taxon>rosids</taxon>
        <taxon>malvids</taxon>
        <taxon>Sapindales</taxon>
        <taxon>Anacardiaceae</taxon>
        <taxon>Pistacia</taxon>
    </lineage>
</organism>
<gene>
    <name evidence="1" type="ORF">Pint_16099</name>
</gene>